<feature type="signal peptide" evidence="6">
    <location>
        <begin position="1"/>
        <end position="30"/>
    </location>
</feature>
<evidence type="ECO:0000256" key="6">
    <source>
        <dbReference type="SAM" id="SignalP"/>
    </source>
</evidence>
<gene>
    <name evidence="7" type="ORF">Mal64_09910</name>
</gene>
<dbReference type="PANTHER" id="PTHR47529">
    <property type="entry name" value="PEPTIDYL-PROLYL CIS-TRANS ISOMERASE D"/>
    <property type="match status" value="1"/>
</dbReference>
<evidence type="ECO:0000256" key="4">
    <source>
        <dbReference type="ARBA" id="ARBA00023186"/>
    </source>
</evidence>
<evidence type="ECO:0000256" key="5">
    <source>
        <dbReference type="SAM" id="MobiDB-lite"/>
    </source>
</evidence>
<dbReference type="RefSeq" id="WP_146397602.1">
    <property type="nucleotide sequence ID" value="NZ_SJPQ01000001.1"/>
</dbReference>
<feature type="compositionally biased region" description="Acidic residues" evidence="5">
    <location>
        <begin position="346"/>
        <end position="364"/>
    </location>
</feature>
<dbReference type="InterPro" id="IPR027304">
    <property type="entry name" value="Trigger_fact/SurA_dom_sf"/>
</dbReference>
<reference evidence="7 8" key="1">
    <citation type="submission" date="2019-02" db="EMBL/GenBank/DDBJ databases">
        <title>Deep-cultivation of Planctomycetes and their phenomic and genomic characterization uncovers novel biology.</title>
        <authorList>
            <person name="Wiegand S."/>
            <person name="Jogler M."/>
            <person name="Boedeker C."/>
            <person name="Pinto D."/>
            <person name="Vollmers J."/>
            <person name="Rivas-Marin E."/>
            <person name="Kohn T."/>
            <person name="Peeters S.H."/>
            <person name="Heuer A."/>
            <person name="Rast P."/>
            <person name="Oberbeckmann S."/>
            <person name="Bunk B."/>
            <person name="Jeske O."/>
            <person name="Meyerdierks A."/>
            <person name="Storesund J.E."/>
            <person name="Kallscheuer N."/>
            <person name="Luecker S."/>
            <person name="Lage O.M."/>
            <person name="Pohl T."/>
            <person name="Merkel B.J."/>
            <person name="Hornburger P."/>
            <person name="Mueller R.-W."/>
            <person name="Bruemmer F."/>
            <person name="Labrenz M."/>
            <person name="Spormann A.M."/>
            <person name="Op Den Camp H."/>
            <person name="Overmann J."/>
            <person name="Amann R."/>
            <person name="Jetten M.S.M."/>
            <person name="Mascher T."/>
            <person name="Medema M.H."/>
            <person name="Devos D.P."/>
            <person name="Kaster A.-K."/>
            <person name="Ovreas L."/>
            <person name="Rohde M."/>
            <person name="Galperin M.Y."/>
            <person name="Jogler C."/>
        </authorList>
    </citation>
    <scope>NUCLEOTIDE SEQUENCE [LARGE SCALE GENOMIC DNA]</scope>
    <source>
        <strain evidence="7 8">Mal64</strain>
    </source>
</reference>
<dbReference type="GO" id="GO:0005886">
    <property type="term" value="C:plasma membrane"/>
    <property type="evidence" value="ECO:0007669"/>
    <property type="project" value="UniProtKB-SubCell"/>
</dbReference>
<organism evidence="7 8">
    <name type="scientific">Pseudobythopirellula maris</name>
    <dbReference type="NCBI Taxonomy" id="2527991"/>
    <lineage>
        <taxon>Bacteria</taxon>
        <taxon>Pseudomonadati</taxon>
        <taxon>Planctomycetota</taxon>
        <taxon>Planctomycetia</taxon>
        <taxon>Pirellulales</taxon>
        <taxon>Lacipirellulaceae</taxon>
        <taxon>Pseudobythopirellula</taxon>
    </lineage>
</organism>
<dbReference type="PANTHER" id="PTHR47529:SF1">
    <property type="entry name" value="PERIPLASMIC CHAPERONE PPID"/>
    <property type="match status" value="1"/>
</dbReference>
<name>A0A5C5ZU96_9BACT</name>
<feature type="chain" id="PRO_5022667631" evidence="6">
    <location>
        <begin position="31"/>
        <end position="812"/>
    </location>
</feature>
<sequence precursor="true">MATPFTVFRKNTGLMMAILCALLMFSFVLADPLAQYAAGGRDGAGPDRSLEVVATWDGGRVTERQLSELVMHRRILALFQQRVLQIGYQSALAAGVQDPRLTIRPLDLPESNEQGVERDVVQTKVFAERAAEAGMVVSNEMIVDYLRALGFSRVSNQQMREILSGMNSRSGRKATIEFVFDLLREAMLARNYTASHQYQFETVLPEQRWTDWLKVNNRVAVEAAGLKASDFVDQVDEPSDSELAAYFEEYRERVPQPDFLREYGVELPSPTPAFCTPKRVTLQYVKADFNQFADRVSDGITDAQIAAYYEENKESFVRADLGLFGEAGLLDDTDDAPSDATAEQEPGADEETVDDEIASEEEPATDSATEQAPEEEQATEPQTTEPQSDTEGDTADSELQEAAEQSDTPETEQSGAVRRRSPFRLVAAQLEDDAAPSADSPAGSDGDSAGDNNATDESDTDEDEAGSESASEEQEEASNSYQSLDEVRDEIRRRLAEELAMQRMAEVISELYNKLDTSYNEYFSAQLDAEDDGVEKPEPPAELADLTAVAKEHGLIYETTTPLSVQELRETEVGRSGDADQSASQPTPLWLVMMHPEFNKDIFEPVSTYDLAGNRYLVMKIEETERSVPELEDVRDEVVRAWKLDKAADLALAKAEELAKEAQDSGKPLANFFADSAEAPAGVEVVDTDPFSFLTFGNVSQTTGEATLRLSTPEPLVAAGPDLLEKVFDLGEGEIGAALNHDHSIAYVLRVSQRMEPLEQMRSSFLVEGDRWFGLPATIRSRYREARIALLTDLLENSGLEWNRDPDTFDEG</sequence>
<accession>A0A5C5ZU96</accession>
<dbReference type="InterPro" id="IPR052029">
    <property type="entry name" value="PpiD_chaperone"/>
</dbReference>
<keyword evidence="8" id="KW-1185">Reference proteome</keyword>
<feature type="compositionally biased region" description="Acidic residues" evidence="5">
    <location>
        <begin position="454"/>
        <end position="476"/>
    </location>
</feature>
<dbReference type="Proteomes" id="UP000315440">
    <property type="component" value="Unassembled WGS sequence"/>
</dbReference>
<dbReference type="AlphaFoldDB" id="A0A5C5ZU96"/>
<feature type="region of interest" description="Disordered" evidence="5">
    <location>
        <begin position="328"/>
        <end position="487"/>
    </location>
</feature>
<proteinExistence type="predicted"/>
<feature type="compositionally biased region" description="Low complexity" evidence="5">
    <location>
        <begin position="435"/>
        <end position="453"/>
    </location>
</feature>
<feature type="compositionally biased region" description="Polar residues" evidence="5">
    <location>
        <begin position="403"/>
        <end position="414"/>
    </location>
</feature>
<dbReference type="EMBL" id="SJPQ01000001">
    <property type="protein sequence ID" value="TWT90597.1"/>
    <property type="molecule type" value="Genomic_DNA"/>
</dbReference>
<feature type="compositionally biased region" description="Acidic residues" evidence="5">
    <location>
        <begin position="388"/>
        <end position="401"/>
    </location>
</feature>
<evidence type="ECO:0000256" key="2">
    <source>
        <dbReference type="ARBA" id="ARBA00022475"/>
    </source>
</evidence>
<evidence type="ECO:0000256" key="3">
    <source>
        <dbReference type="ARBA" id="ARBA00023136"/>
    </source>
</evidence>
<evidence type="ECO:0000313" key="8">
    <source>
        <dbReference type="Proteomes" id="UP000315440"/>
    </source>
</evidence>
<dbReference type="SUPFAM" id="SSF109998">
    <property type="entry name" value="Triger factor/SurA peptide-binding domain-like"/>
    <property type="match status" value="1"/>
</dbReference>
<keyword evidence="4" id="KW-0143">Chaperone</keyword>
<dbReference type="OrthoDB" id="225509at2"/>
<evidence type="ECO:0000256" key="1">
    <source>
        <dbReference type="ARBA" id="ARBA00004236"/>
    </source>
</evidence>
<keyword evidence="2" id="KW-1003">Cell membrane</keyword>
<comment type="subcellular location">
    <subcellularLocation>
        <location evidence="1">Cell membrane</location>
    </subcellularLocation>
</comment>
<comment type="caution">
    <text evidence="7">The sequence shown here is derived from an EMBL/GenBank/DDBJ whole genome shotgun (WGS) entry which is preliminary data.</text>
</comment>
<keyword evidence="6" id="KW-0732">Signal</keyword>
<protein>
    <submittedName>
        <fullName evidence="7">Periplasmic folding chaperone</fullName>
    </submittedName>
</protein>
<evidence type="ECO:0000313" key="7">
    <source>
        <dbReference type="EMBL" id="TWT90597.1"/>
    </source>
</evidence>
<keyword evidence="3" id="KW-0472">Membrane</keyword>